<dbReference type="AlphaFoldDB" id="A0A9Q8V7G8"/>
<evidence type="ECO:0000313" key="2">
    <source>
        <dbReference type="EMBL" id="UNI14792.1"/>
    </source>
</evidence>
<keyword evidence="3" id="KW-1185">Reference proteome</keyword>
<organism evidence="2 3">
    <name type="scientific">Purpureocillium takamizusanense</name>
    <dbReference type="NCBI Taxonomy" id="2060973"/>
    <lineage>
        <taxon>Eukaryota</taxon>
        <taxon>Fungi</taxon>
        <taxon>Dikarya</taxon>
        <taxon>Ascomycota</taxon>
        <taxon>Pezizomycotina</taxon>
        <taxon>Sordariomycetes</taxon>
        <taxon>Hypocreomycetidae</taxon>
        <taxon>Hypocreales</taxon>
        <taxon>Ophiocordycipitaceae</taxon>
        <taxon>Purpureocillium</taxon>
    </lineage>
</organism>
<feature type="region of interest" description="Disordered" evidence="1">
    <location>
        <begin position="330"/>
        <end position="353"/>
    </location>
</feature>
<dbReference type="KEGG" id="ptkz:JDV02_001388"/>
<dbReference type="EMBL" id="CP086354">
    <property type="protein sequence ID" value="UNI14792.1"/>
    <property type="molecule type" value="Genomic_DNA"/>
</dbReference>
<evidence type="ECO:0000313" key="3">
    <source>
        <dbReference type="Proteomes" id="UP000829364"/>
    </source>
</evidence>
<dbReference type="GeneID" id="72063351"/>
<accession>A0A9Q8V7G8</accession>
<dbReference type="Proteomes" id="UP000829364">
    <property type="component" value="Chromosome 1"/>
</dbReference>
<feature type="region of interest" description="Disordered" evidence="1">
    <location>
        <begin position="246"/>
        <end position="283"/>
    </location>
</feature>
<sequence>MAPRISPDPDLSLCVTGGQDGTPSIDPDVPQSDDTLPRLKNLIETRKKEQPKDNSNAEAIEVLPGGNCAREEEGFRLLASSKEQAPNAAGLDNAKRPTPYTNGLYHVSPTASPTTPPASHTPHESYLSHDFECTSYPIDPALTACPQGETCTSSEVSGACGPKQNASSWEAFRGGLYGCELDGATNVPSLATAGGDERCQIGIETSGQLSPGDQWSSNGLPYFRTSDRRHGSTIRSDDASSCVLAEEHADAVQPPRKRRRAESLAGNLPSPPASTSTENDADDVSKVAEFEEWALENVLLKRIMVDGVATFQLQFDWNLCTTHCGLKAKNPKQAQRGANRSAPQRRNSTIQGIFTSDEDDSIIRLKEELQLPWTEIHRRHTEQYPGRSKGSLQVRYCTKLRCRKGIE</sequence>
<reference evidence="2" key="1">
    <citation type="submission" date="2021-11" db="EMBL/GenBank/DDBJ databases">
        <title>Purpureocillium_takamizusanense_genome.</title>
        <authorList>
            <person name="Nguyen N.-H."/>
        </authorList>
    </citation>
    <scope>NUCLEOTIDE SEQUENCE</scope>
    <source>
        <strain evidence="2">PT3</strain>
    </source>
</reference>
<feature type="compositionally biased region" description="Low complexity" evidence="1">
    <location>
        <begin position="108"/>
        <end position="120"/>
    </location>
</feature>
<gene>
    <name evidence="2" type="ORF">JDV02_001388</name>
</gene>
<evidence type="ECO:0008006" key="4">
    <source>
        <dbReference type="Google" id="ProtNLM"/>
    </source>
</evidence>
<protein>
    <recommendedName>
        <fullName evidence="4">Myb-like domain-containing protein</fullName>
    </recommendedName>
</protein>
<dbReference type="RefSeq" id="XP_047838273.1">
    <property type="nucleotide sequence ID" value="XM_047982311.1"/>
</dbReference>
<evidence type="ECO:0000256" key="1">
    <source>
        <dbReference type="SAM" id="MobiDB-lite"/>
    </source>
</evidence>
<proteinExistence type="predicted"/>
<name>A0A9Q8V7G8_9HYPO</name>
<feature type="region of interest" description="Disordered" evidence="1">
    <location>
        <begin position="1"/>
        <end position="35"/>
    </location>
</feature>
<feature type="compositionally biased region" description="Polar residues" evidence="1">
    <location>
        <begin position="332"/>
        <end position="353"/>
    </location>
</feature>
<feature type="region of interest" description="Disordered" evidence="1">
    <location>
        <begin position="82"/>
        <end position="125"/>
    </location>
</feature>
<dbReference type="OrthoDB" id="4927382at2759"/>